<evidence type="ECO:0000256" key="1">
    <source>
        <dbReference type="ARBA" id="ARBA00022676"/>
    </source>
</evidence>
<keyword evidence="1" id="KW-0328">Glycosyltransferase</keyword>
<dbReference type="InterPro" id="IPR002201">
    <property type="entry name" value="Glyco_trans_9"/>
</dbReference>
<protein>
    <submittedName>
        <fullName evidence="3">Heptosyltransferase-2</fullName>
    </submittedName>
</protein>
<dbReference type="CDD" id="cd03789">
    <property type="entry name" value="GT9_LPS_heptosyltransferase"/>
    <property type="match status" value="1"/>
</dbReference>
<proteinExistence type="predicted"/>
<organism evidence="3 4">
    <name type="scientific">Salegentibacter agarivorans</name>
    <dbReference type="NCBI Taxonomy" id="345907"/>
    <lineage>
        <taxon>Bacteria</taxon>
        <taxon>Pseudomonadati</taxon>
        <taxon>Bacteroidota</taxon>
        <taxon>Flavobacteriia</taxon>
        <taxon>Flavobacteriales</taxon>
        <taxon>Flavobacteriaceae</taxon>
        <taxon>Salegentibacter</taxon>
    </lineage>
</organism>
<dbReference type="GO" id="GO:0005829">
    <property type="term" value="C:cytosol"/>
    <property type="evidence" value="ECO:0007669"/>
    <property type="project" value="TreeGrafter"/>
</dbReference>
<keyword evidence="4" id="KW-1185">Reference proteome</keyword>
<dbReference type="AlphaFoldDB" id="A0A1I2JUQ5"/>
<reference evidence="4" key="1">
    <citation type="submission" date="2016-10" db="EMBL/GenBank/DDBJ databases">
        <authorList>
            <person name="Varghese N."/>
            <person name="Submissions S."/>
        </authorList>
    </citation>
    <scope>NUCLEOTIDE SEQUENCE [LARGE SCALE GENOMIC DNA]</scope>
    <source>
        <strain evidence="4">DSM 23515</strain>
    </source>
</reference>
<evidence type="ECO:0000313" key="4">
    <source>
        <dbReference type="Proteomes" id="UP000199116"/>
    </source>
</evidence>
<name>A0A1I2JUQ5_9FLAO</name>
<evidence type="ECO:0000256" key="2">
    <source>
        <dbReference type="ARBA" id="ARBA00022679"/>
    </source>
</evidence>
<accession>A0A1I2JUQ5</accession>
<evidence type="ECO:0000313" key="3">
    <source>
        <dbReference type="EMBL" id="SFF58545.1"/>
    </source>
</evidence>
<dbReference type="GO" id="GO:0008713">
    <property type="term" value="F:ADP-heptose-lipopolysaccharide heptosyltransferase activity"/>
    <property type="evidence" value="ECO:0007669"/>
    <property type="project" value="TreeGrafter"/>
</dbReference>
<dbReference type="PANTHER" id="PTHR30160:SF7">
    <property type="entry name" value="ADP-HEPTOSE--LPS HEPTOSYLTRANSFERASE 2"/>
    <property type="match status" value="1"/>
</dbReference>
<dbReference type="InterPro" id="IPR051199">
    <property type="entry name" value="LPS_LOS_Heptosyltrfase"/>
</dbReference>
<dbReference type="Pfam" id="PF01075">
    <property type="entry name" value="Glyco_transf_9"/>
    <property type="match status" value="1"/>
</dbReference>
<dbReference type="Proteomes" id="UP000199116">
    <property type="component" value="Unassembled WGS sequence"/>
</dbReference>
<keyword evidence="2 3" id="KW-0808">Transferase</keyword>
<dbReference type="SUPFAM" id="SSF53756">
    <property type="entry name" value="UDP-Glycosyltransferase/glycogen phosphorylase"/>
    <property type="match status" value="1"/>
</dbReference>
<sequence length="344" mass="39876">MIGDVLTSSILFEAIRKKYPEAELHYLIYPHTKPVIENNPFIDKVISFHPQKYKNPFNFLKFLFKIRKEKYQVVIDVYSKANSAIITGFTNAEMRISYKKWYTSFLYNRVFNRNIKPEIEAGVAIEKRLQFLKPLNLSPTLAIKPKIYLTEEESLKAKSILDDKGLLGETSLFMISVLGSSSEKTYPAEYLAELLDVIVQETSGNLLFNYIPSQTEKALKVYNHCLPGTQQHIHLKIFGKSLREFMALTSYCDAMIGNEGGAINMAKAINIPTFAIFSPSIKRINWNIYEDGLKQVSTHLEDYFPEEFKNKSKQQIRKKTPALYKKFKPHFIKPYLIKFLERLK</sequence>
<dbReference type="PANTHER" id="PTHR30160">
    <property type="entry name" value="TETRAACYLDISACCHARIDE 4'-KINASE-RELATED"/>
    <property type="match status" value="1"/>
</dbReference>
<gene>
    <name evidence="3" type="ORF">SAMN04488033_101118</name>
</gene>
<dbReference type="GO" id="GO:0009244">
    <property type="term" value="P:lipopolysaccharide core region biosynthetic process"/>
    <property type="evidence" value="ECO:0007669"/>
    <property type="project" value="TreeGrafter"/>
</dbReference>
<dbReference type="Gene3D" id="3.40.50.2000">
    <property type="entry name" value="Glycogen Phosphorylase B"/>
    <property type="match status" value="2"/>
</dbReference>
<dbReference type="EMBL" id="FOOH01000001">
    <property type="protein sequence ID" value="SFF58545.1"/>
    <property type="molecule type" value="Genomic_DNA"/>
</dbReference>